<dbReference type="GO" id="GO:0005758">
    <property type="term" value="C:mitochondrial intermembrane space"/>
    <property type="evidence" value="ECO:0007669"/>
    <property type="project" value="InterPro"/>
</dbReference>
<proteinExistence type="predicted"/>
<keyword evidence="2" id="KW-1185">Reference proteome</keyword>
<dbReference type="InterPro" id="IPR039870">
    <property type="entry name" value="Coa4-like"/>
</dbReference>
<organism evidence="1 2">
    <name type="scientific">Lachancea quebecensis</name>
    <dbReference type="NCBI Taxonomy" id="1654605"/>
    <lineage>
        <taxon>Eukaryota</taxon>
        <taxon>Fungi</taxon>
        <taxon>Dikarya</taxon>
        <taxon>Ascomycota</taxon>
        <taxon>Saccharomycotina</taxon>
        <taxon>Saccharomycetes</taxon>
        <taxon>Saccharomycetales</taxon>
        <taxon>Saccharomycetaceae</taxon>
        <taxon>Lachancea</taxon>
    </lineage>
</organism>
<dbReference type="EMBL" id="LN890539">
    <property type="protein sequence ID" value="CUS23091.1"/>
    <property type="molecule type" value="Genomic_DNA"/>
</dbReference>
<dbReference type="OrthoDB" id="5586401at2759"/>
<name>A0A0P1KV55_9SACH</name>
<dbReference type="AlphaFoldDB" id="A0A0P1KV55"/>
<dbReference type="PANTHER" id="PTHR13639">
    <property type="entry name" value="CYTOCHROME C OXIDASE ASSEMBLY FACTOR 4 HOMOLOG, MITOCHONDRIAL"/>
    <property type="match status" value="1"/>
</dbReference>
<sequence>MAEKEDSKYYKEALEEYKELCNDDEDAWDKRINDTGCYVENMALQLCHADTNDWRKCLGEMALFRQCWEQKGNRERVSTVDK</sequence>
<accession>A0A0P1KV55</accession>
<reference evidence="2" key="1">
    <citation type="submission" date="2015-10" db="EMBL/GenBank/DDBJ databases">
        <authorList>
            <person name="Devillers H."/>
        </authorList>
    </citation>
    <scope>NUCLEOTIDE SEQUENCE [LARGE SCALE GENOMIC DNA]</scope>
</reference>
<dbReference type="Proteomes" id="UP000236544">
    <property type="component" value="Unassembled WGS sequence"/>
</dbReference>
<evidence type="ECO:0000313" key="1">
    <source>
        <dbReference type="EMBL" id="CUS23091.1"/>
    </source>
</evidence>
<gene>
    <name evidence="1" type="ORF">LAQU0_S08e01926g</name>
</gene>
<dbReference type="GO" id="GO:0033617">
    <property type="term" value="P:mitochondrial respiratory chain complex IV assembly"/>
    <property type="evidence" value="ECO:0007669"/>
    <property type="project" value="InterPro"/>
</dbReference>
<dbReference type="PANTHER" id="PTHR13639:SF2">
    <property type="entry name" value="CYTOCHROME C OXIDASE ASSEMBLY FACTOR 4 HOMOLOG, MITOCHONDRIAL"/>
    <property type="match status" value="1"/>
</dbReference>
<protein>
    <submittedName>
        <fullName evidence="1">LAQU0S08e01926g1_1</fullName>
    </submittedName>
</protein>
<dbReference type="PROSITE" id="PS51808">
    <property type="entry name" value="CHCH"/>
    <property type="match status" value="1"/>
</dbReference>
<evidence type="ECO:0000313" key="2">
    <source>
        <dbReference type="Proteomes" id="UP000236544"/>
    </source>
</evidence>